<name>A0A0G4H8V8_9ALVE</name>
<dbReference type="VEuPathDB" id="CryptoDB:Cvel_25137"/>
<feature type="transmembrane region" description="Helical" evidence="2">
    <location>
        <begin position="517"/>
        <end position="537"/>
    </location>
</feature>
<keyword evidence="2" id="KW-1133">Transmembrane helix</keyword>
<feature type="compositionally biased region" description="Basic and acidic residues" evidence="1">
    <location>
        <begin position="147"/>
        <end position="184"/>
    </location>
</feature>
<feature type="region of interest" description="Disordered" evidence="1">
    <location>
        <begin position="258"/>
        <end position="327"/>
    </location>
</feature>
<feature type="region of interest" description="Disordered" evidence="1">
    <location>
        <begin position="128"/>
        <end position="184"/>
    </location>
</feature>
<sequence length="540" mass="60371">MAVLTQSGTLALQLVSGAEKMEDPLLASEAREMASVRGERRRLISEGRGPFGAAQKLWDLPRRGAVSACEKRVAPAGVKGGREDNGDEGSDSAEVSDGCEASSAFGEADERFTDGVCQEKNWPLGEEERDICSVSSSESKGGNPKTGTEKRGDFRETETEARDGNEKEKEQSFDRKLEEDADRNGDSHLRWTREYLLRLDGLPDYLRNRRVIGVRVVHSRQLVSALLDRFPLQRPPRNPPSSAQLHLKAYIENKREREIERQRRQSPSIWGAEERDRRGQSAEIEPEEKKHGGEGDRNTSSSERRNESKKKELPNRKRPRRNAPYKCPFHDRWDTEENRRRLDACSWYVDDAGEAFGQRDVEGHTDRGRSGKCKVASADAALAAERRIARQRLGSLLGDGEGGTLTGTRRVGLWERLLWWSGGNGEEVEGEEMDCYYPSMGIASEGLEGRVRASQTVLLLVFEGGGTALVKPNADFDLVRLSGTWSLDWILVLVQVLLFFYVIVAGEDLLFGRPVPAGVFFLSSVLSLMFMIIVRIFGSI</sequence>
<dbReference type="EMBL" id="CDMZ01001996">
    <property type="protein sequence ID" value="CEM40217.1"/>
    <property type="molecule type" value="Genomic_DNA"/>
</dbReference>
<organism evidence="3">
    <name type="scientific">Chromera velia CCMP2878</name>
    <dbReference type="NCBI Taxonomy" id="1169474"/>
    <lineage>
        <taxon>Eukaryota</taxon>
        <taxon>Sar</taxon>
        <taxon>Alveolata</taxon>
        <taxon>Colpodellida</taxon>
        <taxon>Chromeraceae</taxon>
        <taxon>Chromera</taxon>
    </lineage>
</organism>
<evidence type="ECO:0000313" key="3">
    <source>
        <dbReference type="EMBL" id="CEM40217.1"/>
    </source>
</evidence>
<gene>
    <name evidence="3" type="ORF">Cvel_25137</name>
</gene>
<keyword evidence="2" id="KW-0812">Transmembrane</keyword>
<reference evidence="3" key="1">
    <citation type="submission" date="2014-11" db="EMBL/GenBank/DDBJ databases">
        <authorList>
            <person name="Otto D Thomas"/>
            <person name="Naeem Raeece"/>
        </authorList>
    </citation>
    <scope>NUCLEOTIDE SEQUENCE</scope>
</reference>
<proteinExistence type="predicted"/>
<feature type="compositionally biased region" description="Basic and acidic residues" evidence="1">
    <location>
        <begin position="287"/>
        <end position="315"/>
    </location>
</feature>
<feature type="region of interest" description="Disordered" evidence="1">
    <location>
        <begin position="69"/>
        <end position="112"/>
    </location>
</feature>
<evidence type="ECO:0000256" key="2">
    <source>
        <dbReference type="SAM" id="Phobius"/>
    </source>
</evidence>
<dbReference type="AlphaFoldDB" id="A0A0G4H8V8"/>
<feature type="transmembrane region" description="Helical" evidence="2">
    <location>
        <begin position="485"/>
        <end position="505"/>
    </location>
</feature>
<evidence type="ECO:0008006" key="4">
    <source>
        <dbReference type="Google" id="ProtNLM"/>
    </source>
</evidence>
<evidence type="ECO:0000256" key="1">
    <source>
        <dbReference type="SAM" id="MobiDB-lite"/>
    </source>
</evidence>
<accession>A0A0G4H8V8</accession>
<keyword evidence="2" id="KW-0472">Membrane</keyword>
<protein>
    <recommendedName>
        <fullName evidence="4">Transmembrane protein</fullName>
    </recommendedName>
</protein>